<evidence type="ECO:0000256" key="4">
    <source>
        <dbReference type="ARBA" id="ARBA00022989"/>
    </source>
</evidence>
<evidence type="ECO:0000256" key="1">
    <source>
        <dbReference type="ARBA" id="ARBA00004651"/>
    </source>
</evidence>
<dbReference type="Proteomes" id="UP000220927">
    <property type="component" value="Plasmid pRapFH23d"/>
</dbReference>
<feature type="domain" description="Copper resistance protein D" evidence="7">
    <location>
        <begin position="158"/>
        <end position="255"/>
    </location>
</feature>
<dbReference type="AlphaFoldDB" id="A0AAE5WVQ7"/>
<keyword evidence="2" id="KW-1003">Cell membrane</keyword>
<evidence type="ECO:0000259" key="7">
    <source>
        <dbReference type="Pfam" id="PF05425"/>
    </source>
</evidence>
<sequence length="263" mass="28001">MVPQDLQRQIWAQLAPHRRIAVACVGVSAIVLLPIRSAMIGNGWPDALNPDMLLAIAFDTTVGTAWCCQIVATILLLFTGFVPGSMNVAATAIVSALLLASLSFTGHAVMNDGWRGVLHQANDVVHLLAGGAWVGALLPVFLILPRLEDSSTRDQARAALSHFSMAGHLAIAGVILSGVTNMLFILDGLPTDWTFEYQRLLTVKIGLVAAMILAAITNRYILVPRIVRHRGSRALAIGTMAEIVLAIAVIGFVAWSAMLEPAA</sequence>
<evidence type="ECO:0000256" key="6">
    <source>
        <dbReference type="SAM" id="Phobius"/>
    </source>
</evidence>
<evidence type="ECO:0000256" key="5">
    <source>
        <dbReference type="ARBA" id="ARBA00023136"/>
    </source>
</evidence>
<keyword evidence="5 6" id="KW-0472">Membrane</keyword>
<dbReference type="Pfam" id="PF05425">
    <property type="entry name" value="CopD"/>
    <property type="match status" value="1"/>
</dbReference>
<keyword evidence="9" id="KW-1185">Reference proteome</keyword>
<dbReference type="PANTHER" id="PTHR34820">
    <property type="entry name" value="INNER MEMBRANE PROTEIN YEBZ"/>
    <property type="match status" value="1"/>
</dbReference>
<dbReference type="InterPro" id="IPR032694">
    <property type="entry name" value="CopC/D"/>
</dbReference>
<reference evidence="8 9" key="1">
    <citation type="submission" date="2019-01" db="EMBL/GenBank/DDBJ databases">
        <title>Genomic insights into the origins and evolution of symbiotic genes in the Phaseolus vulgaris microsymbionts.</title>
        <authorList>
            <person name="Tong W."/>
        </authorList>
    </citation>
    <scope>NUCLEOTIDE SEQUENCE [LARGE SCALE GENOMIC DNA]</scope>
    <source>
        <strain evidence="8 9">FH23</strain>
        <plasmid evidence="9">prapfh23d</plasmid>
    </source>
</reference>
<feature type="transmembrane region" description="Helical" evidence="6">
    <location>
        <begin position="52"/>
        <end position="78"/>
    </location>
</feature>
<dbReference type="PANTHER" id="PTHR34820:SF4">
    <property type="entry name" value="INNER MEMBRANE PROTEIN YEBZ"/>
    <property type="match status" value="1"/>
</dbReference>
<evidence type="ECO:0000313" key="8">
    <source>
        <dbReference type="EMBL" id="QAS83287.1"/>
    </source>
</evidence>
<feature type="transmembrane region" description="Helical" evidence="6">
    <location>
        <begin position="234"/>
        <end position="258"/>
    </location>
</feature>
<dbReference type="NCBIfam" id="NF033808">
    <property type="entry name" value="copper_CopD"/>
    <property type="match status" value="1"/>
</dbReference>
<name>A0AAE5WVQ7_9HYPH</name>
<organism evidence="8 9">
    <name type="scientific">Rhizobium acidisoli</name>
    <dbReference type="NCBI Taxonomy" id="1538158"/>
    <lineage>
        <taxon>Bacteria</taxon>
        <taxon>Pseudomonadati</taxon>
        <taxon>Pseudomonadota</taxon>
        <taxon>Alphaproteobacteria</taxon>
        <taxon>Hyphomicrobiales</taxon>
        <taxon>Rhizobiaceae</taxon>
        <taxon>Rhizobium/Agrobacterium group</taxon>
        <taxon>Rhizobium</taxon>
    </lineage>
</organism>
<dbReference type="GO" id="GO:0006825">
    <property type="term" value="P:copper ion transport"/>
    <property type="evidence" value="ECO:0007669"/>
    <property type="project" value="InterPro"/>
</dbReference>
<dbReference type="InterPro" id="IPR047689">
    <property type="entry name" value="CopD"/>
</dbReference>
<dbReference type="EMBL" id="CP035002">
    <property type="protein sequence ID" value="QAS83287.1"/>
    <property type="molecule type" value="Genomic_DNA"/>
</dbReference>
<dbReference type="InterPro" id="IPR008457">
    <property type="entry name" value="Cu-R_CopD_dom"/>
</dbReference>
<keyword evidence="3 6" id="KW-0812">Transmembrane</keyword>
<evidence type="ECO:0000256" key="2">
    <source>
        <dbReference type="ARBA" id="ARBA00022475"/>
    </source>
</evidence>
<feature type="transmembrane region" description="Helical" evidence="6">
    <location>
        <begin position="20"/>
        <end position="40"/>
    </location>
</feature>
<gene>
    <name evidence="8" type="ORF">CO657_36455</name>
</gene>
<keyword evidence="4 6" id="KW-1133">Transmembrane helix</keyword>
<keyword evidence="8" id="KW-0614">Plasmid</keyword>
<dbReference type="KEGG" id="rad:CO657_36455"/>
<feature type="transmembrane region" description="Helical" evidence="6">
    <location>
        <begin position="124"/>
        <end position="144"/>
    </location>
</feature>
<dbReference type="GO" id="GO:0005886">
    <property type="term" value="C:plasma membrane"/>
    <property type="evidence" value="ECO:0007669"/>
    <property type="project" value="UniProtKB-SubCell"/>
</dbReference>
<comment type="subcellular location">
    <subcellularLocation>
        <location evidence="1">Cell membrane</location>
        <topology evidence="1">Multi-pass membrane protein</topology>
    </subcellularLocation>
</comment>
<protein>
    <submittedName>
        <fullName evidence="8">Copper resistance D family protein</fullName>
    </submittedName>
</protein>
<feature type="transmembrane region" description="Helical" evidence="6">
    <location>
        <begin position="165"/>
        <end position="185"/>
    </location>
</feature>
<proteinExistence type="predicted"/>
<geneLocation type="plasmid" evidence="9">
    <name>prapfh23d</name>
</geneLocation>
<feature type="transmembrane region" description="Helical" evidence="6">
    <location>
        <begin position="205"/>
        <end position="222"/>
    </location>
</feature>
<evidence type="ECO:0000313" key="9">
    <source>
        <dbReference type="Proteomes" id="UP000220927"/>
    </source>
</evidence>
<evidence type="ECO:0000256" key="3">
    <source>
        <dbReference type="ARBA" id="ARBA00022692"/>
    </source>
</evidence>
<feature type="transmembrane region" description="Helical" evidence="6">
    <location>
        <begin position="85"/>
        <end position="104"/>
    </location>
</feature>
<accession>A0AAE5WVQ7</accession>